<sequence length="153" mass="16397">MDWFVRSFLKASLVWLSLAVLLALTMAFVPTLTVYRTAHLHMALLGFVGQMIYGVALHVIPRFFGQPLVYRRAAEVQFWAAQIGLTALATGFITRVHGLPVATALIATGGTLSAVGAGCFVVNVWRTIDASPMAAVHQKAGKGLPTLPQADAH</sequence>
<dbReference type="Proteomes" id="UP001229955">
    <property type="component" value="Chromosome"/>
</dbReference>
<dbReference type="Gene3D" id="1.20.210.10">
    <property type="entry name" value="Cytochrome c oxidase-like, subunit I domain"/>
    <property type="match status" value="1"/>
</dbReference>
<dbReference type="SUPFAM" id="SSF81442">
    <property type="entry name" value="Cytochrome c oxidase subunit I-like"/>
    <property type="match status" value="1"/>
</dbReference>
<dbReference type="EMBL" id="CP130612">
    <property type="protein sequence ID" value="WKW12801.1"/>
    <property type="molecule type" value="Genomic_DNA"/>
</dbReference>
<protein>
    <recommendedName>
        <fullName evidence="5">Cbb3-type cytochrome c oxidase subunit I</fullName>
    </recommendedName>
</protein>
<keyword evidence="4" id="KW-1185">Reference proteome</keyword>
<accession>A0AA49JVL1</accession>
<evidence type="ECO:0008006" key="5">
    <source>
        <dbReference type="Google" id="ProtNLM"/>
    </source>
</evidence>
<dbReference type="InterPro" id="IPR036927">
    <property type="entry name" value="Cyt_c_oxase-like_su1_sf"/>
</dbReference>
<dbReference type="AlphaFoldDB" id="A0AA49JVL1"/>
<evidence type="ECO:0000256" key="1">
    <source>
        <dbReference type="SAM" id="Phobius"/>
    </source>
</evidence>
<dbReference type="EMBL" id="CP130613">
    <property type="protein sequence ID" value="WKW15708.1"/>
    <property type="molecule type" value="Genomic_DNA"/>
</dbReference>
<evidence type="ECO:0000313" key="4">
    <source>
        <dbReference type="Proteomes" id="UP001229955"/>
    </source>
</evidence>
<keyword evidence="1" id="KW-0812">Transmembrane</keyword>
<dbReference type="RefSeq" id="WP_367885677.1">
    <property type="nucleotide sequence ID" value="NZ_CP130612.1"/>
</dbReference>
<name>A0AA49JVL1_9BACT</name>
<gene>
    <name evidence="2" type="ORF">Strain138_002111</name>
    <name evidence="3" type="ORF">Strain318_002110</name>
</gene>
<accession>A0AA49K1W5</accession>
<feature type="transmembrane region" description="Helical" evidence="1">
    <location>
        <begin position="76"/>
        <end position="96"/>
    </location>
</feature>
<keyword evidence="1" id="KW-0472">Membrane</keyword>
<feature type="transmembrane region" description="Helical" evidence="1">
    <location>
        <begin position="43"/>
        <end position="64"/>
    </location>
</feature>
<dbReference type="KEGG" id="pspc:Strain318_002110"/>
<organism evidence="2">
    <name type="scientific">Pseudogemmatithrix spongiicola</name>
    <dbReference type="NCBI Taxonomy" id="3062599"/>
    <lineage>
        <taxon>Bacteria</taxon>
        <taxon>Pseudomonadati</taxon>
        <taxon>Gemmatimonadota</taxon>
        <taxon>Gemmatimonadia</taxon>
        <taxon>Gemmatimonadales</taxon>
        <taxon>Gemmatimonadaceae</taxon>
        <taxon>Pseudogemmatithrix</taxon>
    </lineage>
</organism>
<evidence type="ECO:0000313" key="3">
    <source>
        <dbReference type="EMBL" id="WKW15708.1"/>
    </source>
</evidence>
<feature type="transmembrane region" description="Helical" evidence="1">
    <location>
        <begin position="102"/>
        <end position="125"/>
    </location>
</feature>
<evidence type="ECO:0000313" key="2">
    <source>
        <dbReference type="EMBL" id="WKW12801.1"/>
    </source>
</evidence>
<proteinExistence type="predicted"/>
<keyword evidence="1" id="KW-1133">Transmembrane helix</keyword>
<reference evidence="2" key="1">
    <citation type="submission" date="2023-07" db="EMBL/GenBank/DDBJ databases">
        <authorList>
            <person name="Haufschild T."/>
            <person name="Kallscheuer N."/>
            <person name="Hammer J."/>
            <person name="Kohn T."/>
            <person name="Kabuu M."/>
            <person name="Jogler M."/>
            <person name="Wohfarth N."/>
            <person name="Heuer A."/>
            <person name="Rohde M."/>
            <person name="van Teeseling M.C.F."/>
            <person name="Jogler C."/>
        </authorList>
    </citation>
    <scope>NUCLEOTIDE SEQUENCE</scope>
    <source>
        <strain evidence="2">Strain 138</strain>
        <strain evidence="3">Strain 318</strain>
    </source>
</reference>